<keyword evidence="3" id="KW-0804">Transcription</keyword>
<accession>A0A433JSM9</accession>
<evidence type="ECO:0000256" key="2">
    <source>
        <dbReference type="ARBA" id="ARBA00023125"/>
    </source>
</evidence>
<gene>
    <name evidence="6" type="ORF">ELQ94_06695</name>
</gene>
<dbReference type="OrthoDB" id="4746440at2"/>
<feature type="domain" description="HTH tetR-type" evidence="5">
    <location>
        <begin position="6"/>
        <end position="66"/>
    </location>
</feature>
<keyword evidence="7" id="KW-1185">Reference proteome</keyword>
<dbReference type="InterPro" id="IPR001647">
    <property type="entry name" value="HTH_TetR"/>
</dbReference>
<evidence type="ECO:0000313" key="7">
    <source>
        <dbReference type="Proteomes" id="UP000274909"/>
    </source>
</evidence>
<dbReference type="PANTHER" id="PTHR30055:SF238">
    <property type="entry name" value="MYCOFACTOCIN BIOSYNTHESIS TRANSCRIPTIONAL REGULATOR MFTR-RELATED"/>
    <property type="match status" value="1"/>
</dbReference>
<dbReference type="PANTHER" id="PTHR30055">
    <property type="entry name" value="HTH-TYPE TRANSCRIPTIONAL REGULATOR RUTR"/>
    <property type="match status" value="1"/>
</dbReference>
<dbReference type="Proteomes" id="UP000274909">
    <property type="component" value="Unassembled WGS sequence"/>
</dbReference>
<keyword evidence="1" id="KW-0805">Transcription regulation</keyword>
<evidence type="ECO:0000259" key="5">
    <source>
        <dbReference type="PROSITE" id="PS50977"/>
    </source>
</evidence>
<organism evidence="6 7">
    <name type="scientific">Labedella endophytica</name>
    <dbReference type="NCBI Taxonomy" id="1523160"/>
    <lineage>
        <taxon>Bacteria</taxon>
        <taxon>Bacillati</taxon>
        <taxon>Actinomycetota</taxon>
        <taxon>Actinomycetes</taxon>
        <taxon>Micrococcales</taxon>
        <taxon>Microbacteriaceae</taxon>
        <taxon>Labedella</taxon>
    </lineage>
</organism>
<feature type="DNA-binding region" description="H-T-H motif" evidence="4">
    <location>
        <begin position="29"/>
        <end position="48"/>
    </location>
</feature>
<evidence type="ECO:0000256" key="1">
    <source>
        <dbReference type="ARBA" id="ARBA00023015"/>
    </source>
</evidence>
<protein>
    <submittedName>
        <fullName evidence="6">TetR/AcrR family transcriptional regulator</fullName>
    </submittedName>
</protein>
<dbReference type="PROSITE" id="PS01081">
    <property type="entry name" value="HTH_TETR_1"/>
    <property type="match status" value="1"/>
</dbReference>
<evidence type="ECO:0000313" key="6">
    <source>
        <dbReference type="EMBL" id="RUR01200.1"/>
    </source>
</evidence>
<dbReference type="PRINTS" id="PR00455">
    <property type="entry name" value="HTHTETR"/>
</dbReference>
<dbReference type="InterPro" id="IPR009057">
    <property type="entry name" value="Homeodomain-like_sf"/>
</dbReference>
<reference evidence="6 7" key="1">
    <citation type="submission" date="2018-12" db="EMBL/GenBank/DDBJ databases">
        <authorList>
            <person name="Li F."/>
        </authorList>
    </citation>
    <scope>NUCLEOTIDE SEQUENCE [LARGE SCALE GENOMIC DNA]</scope>
    <source>
        <strain evidence="6 7">EGI 6500705</strain>
    </source>
</reference>
<evidence type="ECO:0000256" key="4">
    <source>
        <dbReference type="PROSITE-ProRule" id="PRU00335"/>
    </source>
</evidence>
<dbReference type="InterPro" id="IPR023772">
    <property type="entry name" value="DNA-bd_HTH_TetR-type_CS"/>
</dbReference>
<comment type="caution">
    <text evidence="6">The sequence shown here is derived from an EMBL/GenBank/DDBJ whole genome shotgun (WGS) entry which is preliminary data.</text>
</comment>
<dbReference type="SUPFAM" id="SSF46689">
    <property type="entry name" value="Homeodomain-like"/>
    <property type="match status" value="1"/>
</dbReference>
<proteinExistence type="predicted"/>
<evidence type="ECO:0000256" key="3">
    <source>
        <dbReference type="ARBA" id="ARBA00023163"/>
    </source>
</evidence>
<dbReference type="Pfam" id="PF00440">
    <property type="entry name" value="TetR_N"/>
    <property type="match status" value="1"/>
</dbReference>
<dbReference type="GO" id="GO:0000976">
    <property type="term" value="F:transcription cis-regulatory region binding"/>
    <property type="evidence" value="ECO:0007669"/>
    <property type="project" value="TreeGrafter"/>
</dbReference>
<sequence length="199" mass="21753">MSRWEPDARGRLLRAAIELFSERGYEATTAAQIAAHAGLTKTTLFRHFADKREILFQGQDVLVEAVKAGVRGAPAEASPMELTRAGVASLCAAHSEDLRDTGRLLDPLLAKTPELQERATFKRSAISEALQHALHSRLSDIRQAGLLADAGVRAYYEGYAAWMHADGTGTLIDSVHEELTAYEAALRRLVKDTPRPASF</sequence>
<name>A0A433JSM9_9MICO</name>
<keyword evidence="2 4" id="KW-0238">DNA-binding</keyword>
<dbReference type="RefSeq" id="WP_127048472.1">
    <property type="nucleotide sequence ID" value="NZ_RZGZ01000002.1"/>
</dbReference>
<dbReference type="InterPro" id="IPR050109">
    <property type="entry name" value="HTH-type_TetR-like_transc_reg"/>
</dbReference>
<dbReference type="Gene3D" id="1.10.357.10">
    <property type="entry name" value="Tetracycline Repressor, domain 2"/>
    <property type="match status" value="1"/>
</dbReference>
<dbReference type="AlphaFoldDB" id="A0A433JSM9"/>
<dbReference type="EMBL" id="RZGZ01000002">
    <property type="protein sequence ID" value="RUR01200.1"/>
    <property type="molecule type" value="Genomic_DNA"/>
</dbReference>
<dbReference type="PROSITE" id="PS50977">
    <property type="entry name" value="HTH_TETR_2"/>
    <property type="match status" value="1"/>
</dbReference>
<dbReference type="GO" id="GO:0003700">
    <property type="term" value="F:DNA-binding transcription factor activity"/>
    <property type="evidence" value="ECO:0007669"/>
    <property type="project" value="TreeGrafter"/>
</dbReference>